<evidence type="ECO:0000256" key="6">
    <source>
        <dbReference type="ARBA" id="ARBA00023136"/>
    </source>
</evidence>
<keyword evidence="3" id="KW-0813">Transport</keyword>
<keyword evidence="4" id="KW-1134">Transmembrane beta strand</keyword>
<comment type="caution">
    <text evidence="9">The sequence shown here is derived from an EMBL/GenBank/DDBJ whole genome shotgun (WGS) entry which is preliminary data.</text>
</comment>
<evidence type="ECO:0000256" key="7">
    <source>
        <dbReference type="ARBA" id="ARBA00023237"/>
    </source>
</evidence>
<evidence type="ECO:0000256" key="8">
    <source>
        <dbReference type="SAM" id="MobiDB-lite"/>
    </source>
</evidence>
<evidence type="ECO:0000256" key="1">
    <source>
        <dbReference type="ARBA" id="ARBA00004442"/>
    </source>
</evidence>
<evidence type="ECO:0000256" key="3">
    <source>
        <dbReference type="ARBA" id="ARBA00022448"/>
    </source>
</evidence>
<feature type="compositionally biased region" description="Low complexity" evidence="8">
    <location>
        <begin position="43"/>
        <end position="67"/>
    </location>
</feature>
<keyword evidence="10" id="KW-1185">Reference proteome</keyword>
<evidence type="ECO:0000256" key="5">
    <source>
        <dbReference type="ARBA" id="ARBA00022692"/>
    </source>
</evidence>
<feature type="compositionally biased region" description="Basic and acidic residues" evidence="8">
    <location>
        <begin position="84"/>
        <end position="94"/>
    </location>
</feature>
<gene>
    <name evidence="9" type="ORF">Pla52n_35350</name>
</gene>
<name>A0A5C6ARA0_9BACT</name>
<dbReference type="PANTHER" id="PTHR30026:SF20">
    <property type="entry name" value="OUTER MEMBRANE PROTEIN TOLC"/>
    <property type="match status" value="1"/>
</dbReference>
<feature type="region of interest" description="Disordered" evidence="8">
    <location>
        <begin position="21"/>
        <end position="106"/>
    </location>
</feature>
<accession>A0A5C6ARA0</accession>
<dbReference type="Pfam" id="PF02321">
    <property type="entry name" value="OEP"/>
    <property type="match status" value="1"/>
</dbReference>
<evidence type="ECO:0000313" key="10">
    <source>
        <dbReference type="Proteomes" id="UP000320176"/>
    </source>
</evidence>
<evidence type="ECO:0000313" key="9">
    <source>
        <dbReference type="EMBL" id="TWU02485.1"/>
    </source>
</evidence>
<dbReference type="InterPro" id="IPR051906">
    <property type="entry name" value="TolC-like"/>
</dbReference>
<dbReference type="EMBL" id="SJPN01000004">
    <property type="protein sequence ID" value="TWU02485.1"/>
    <property type="molecule type" value="Genomic_DNA"/>
</dbReference>
<sequence length="604" mass="65275">MPHRILLIGLLGCIGCAGTPRSVTHSSDAHSAPTTAPAPPAEPATSSAVVEPRVASAPSASRPSVVSRDAEVRPVGYRLPSKTDVSKATDDPRNEPASGVLSINGRSYTVQLTEQTESSEPQPLLGKLASYQEDPLELVDPSGESSLSQLLADGPMAEVDMPHAAMPLAPETIDLNLPSALAMVGSDHPAVGLAQWRVQEAYARLDQARVMWLPSIQTGFSFHKHDGNYQASDGRIVDVNRNSFQYGLGAGATGAGTTPRPGIVARFHLADAIFQPQALRTTAWARSHAARGVINTQLLRVAQDYTSLVAAHQEISILQESRSRTEQLRELTQDFAEAGEGLRADAERMRTEVALLDTRMMESRERAAVASARLAESLSLDGDFEIVPLDVAAIPIGMVALETDKSSLVATALVTRPELKESQALVAAACEAFRREKFAPLVPSVVLGFSTGGFGGGLGTQLDDVDGRYDLDAMMSWEIRNLGMGENAARRIASSRVQQAKFEKLRVMDSVAREVTEAYKLVQLREQRIQIAQQGIQSAEDSHRRNLERIKDGQGLPLEALLSVQALERSRLNYLQAVVDHNQSQFQLQWALGWPVSSAIPPQE</sequence>
<dbReference type="GO" id="GO:0015288">
    <property type="term" value="F:porin activity"/>
    <property type="evidence" value="ECO:0007669"/>
    <property type="project" value="TreeGrafter"/>
</dbReference>
<dbReference type="Proteomes" id="UP000320176">
    <property type="component" value="Unassembled WGS sequence"/>
</dbReference>
<evidence type="ECO:0000256" key="4">
    <source>
        <dbReference type="ARBA" id="ARBA00022452"/>
    </source>
</evidence>
<evidence type="ECO:0000256" key="2">
    <source>
        <dbReference type="ARBA" id="ARBA00007613"/>
    </source>
</evidence>
<keyword evidence="6" id="KW-0472">Membrane</keyword>
<dbReference type="InterPro" id="IPR003423">
    <property type="entry name" value="OMP_efflux"/>
</dbReference>
<protein>
    <submittedName>
        <fullName evidence="9">Outer membrane efflux protein</fullName>
    </submittedName>
</protein>
<dbReference type="RefSeq" id="WP_146520804.1">
    <property type="nucleotide sequence ID" value="NZ_CP151726.1"/>
</dbReference>
<proteinExistence type="inferred from homology"/>
<dbReference type="SUPFAM" id="SSF56954">
    <property type="entry name" value="Outer membrane efflux proteins (OEP)"/>
    <property type="match status" value="1"/>
</dbReference>
<organism evidence="9 10">
    <name type="scientific">Stieleria varia</name>
    <dbReference type="NCBI Taxonomy" id="2528005"/>
    <lineage>
        <taxon>Bacteria</taxon>
        <taxon>Pseudomonadati</taxon>
        <taxon>Planctomycetota</taxon>
        <taxon>Planctomycetia</taxon>
        <taxon>Pirellulales</taxon>
        <taxon>Pirellulaceae</taxon>
        <taxon>Stieleria</taxon>
    </lineage>
</organism>
<dbReference type="OrthoDB" id="266724at2"/>
<dbReference type="GO" id="GO:1990281">
    <property type="term" value="C:efflux pump complex"/>
    <property type="evidence" value="ECO:0007669"/>
    <property type="project" value="TreeGrafter"/>
</dbReference>
<dbReference type="PANTHER" id="PTHR30026">
    <property type="entry name" value="OUTER MEMBRANE PROTEIN TOLC"/>
    <property type="match status" value="1"/>
</dbReference>
<keyword evidence="5" id="KW-0812">Transmembrane</keyword>
<reference evidence="9 10" key="1">
    <citation type="submission" date="2019-02" db="EMBL/GenBank/DDBJ databases">
        <title>Deep-cultivation of Planctomycetes and their phenomic and genomic characterization uncovers novel biology.</title>
        <authorList>
            <person name="Wiegand S."/>
            <person name="Jogler M."/>
            <person name="Boedeker C."/>
            <person name="Pinto D."/>
            <person name="Vollmers J."/>
            <person name="Rivas-Marin E."/>
            <person name="Kohn T."/>
            <person name="Peeters S.H."/>
            <person name="Heuer A."/>
            <person name="Rast P."/>
            <person name="Oberbeckmann S."/>
            <person name="Bunk B."/>
            <person name="Jeske O."/>
            <person name="Meyerdierks A."/>
            <person name="Storesund J.E."/>
            <person name="Kallscheuer N."/>
            <person name="Luecker S."/>
            <person name="Lage O.M."/>
            <person name="Pohl T."/>
            <person name="Merkel B.J."/>
            <person name="Hornburger P."/>
            <person name="Mueller R.-W."/>
            <person name="Bruemmer F."/>
            <person name="Labrenz M."/>
            <person name="Spormann A.M."/>
            <person name="Op Den Camp H."/>
            <person name="Overmann J."/>
            <person name="Amann R."/>
            <person name="Jetten M.S.M."/>
            <person name="Mascher T."/>
            <person name="Medema M.H."/>
            <person name="Devos D.P."/>
            <person name="Kaster A.-K."/>
            <person name="Ovreas L."/>
            <person name="Rohde M."/>
            <person name="Galperin M.Y."/>
            <person name="Jogler C."/>
        </authorList>
    </citation>
    <scope>NUCLEOTIDE SEQUENCE [LARGE SCALE GENOMIC DNA]</scope>
    <source>
        <strain evidence="9 10">Pla52n</strain>
    </source>
</reference>
<feature type="compositionally biased region" description="Low complexity" evidence="8">
    <location>
        <begin position="24"/>
        <end position="35"/>
    </location>
</feature>
<dbReference type="GO" id="GO:0015562">
    <property type="term" value="F:efflux transmembrane transporter activity"/>
    <property type="evidence" value="ECO:0007669"/>
    <property type="project" value="InterPro"/>
</dbReference>
<dbReference type="Gene3D" id="1.20.1600.10">
    <property type="entry name" value="Outer membrane efflux proteins (OEP)"/>
    <property type="match status" value="1"/>
</dbReference>
<comment type="similarity">
    <text evidence="2">Belongs to the outer membrane factor (OMF) (TC 1.B.17) family.</text>
</comment>
<dbReference type="GO" id="GO:0009279">
    <property type="term" value="C:cell outer membrane"/>
    <property type="evidence" value="ECO:0007669"/>
    <property type="project" value="UniProtKB-SubCell"/>
</dbReference>
<dbReference type="AlphaFoldDB" id="A0A5C6ARA0"/>
<keyword evidence="7" id="KW-0998">Cell outer membrane</keyword>
<comment type="subcellular location">
    <subcellularLocation>
        <location evidence="1">Cell outer membrane</location>
    </subcellularLocation>
</comment>